<name>A0A2K9Z4Q4_RHILE</name>
<feature type="region of interest" description="Disordered" evidence="1">
    <location>
        <begin position="1"/>
        <end position="27"/>
    </location>
</feature>
<dbReference type="EMBL" id="CP025012">
    <property type="protein sequence ID" value="AUW43227.1"/>
    <property type="molecule type" value="Genomic_DNA"/>
</dbReference>
<dbReference type="Proteomes" id="UP000238523">
    <property type="component" value="Chromosome"/>
</dbReference>
<evidence type="ECO:0000313" key="2">
    <source>
        <dbReference type="EMBL" id="AUW43227.1"/>
    </source>
</evidence>
<protein>
    <submittedName>
        <fullName evidence="2">Uncharacterized protein</fullName>
    </submittedName>
</protein>
<sequence length="70" mass="7466">MDHKPNTALNHRGGGPPRRLRGSLIAEQDPDDVDFDFRADYLVFGDDCGIGRSIPAHSIEDGAGFAVGTA</sequence>
<proteinExistence type="predicted"/>
<gene>
    <name evidence="2" type="ORF">CUJ84_Chr002879</name>
</gene>
<reference evidence="2 3" key="1">
    <citation type="submission" date="2017-11" db="EMBL/GenBank/DDBJ databases">
        <title>Complete genome of Rhizobium leguminosarum Norway, an ineffective micro-symbiont.</title>
        <authorList>
            <person name="Hoffrichter A."/>
            <person name="Liang J."/>
            <person name="Brachmann A."/>
            <person name="Marin M."/>
        </authorList>
    </citation>
    <scope>NUCLEOTIDE SEQUENCE [LARGE SCALE GENOMIC DNA]</scope>
    <source>
        <strain evidence="2 3">Norway</strain>
    </source>
</reference>
<evidence type="ECO:0000256" key="1">
    <source>
        <dbReference type="SAM" id="MobiDB-lite"/>
    </source>
</evidence>
<evidence type="ECO:0000313" key="3">
    <source>
        <dbReference type="Proteomes" id="UP000238523"/>
    </source>
</evidence>
<organism evidence="2 3">
    <name type="scientific">Rhizobium leguminosarum</name>
    <dbReference type="NCBI Taxonomy" id="384"/>
    <lineage>
        <taxon>Bacteria</taxon>
        <taxon>Pseudomonadati</taxon>
        <taxon>Pseudomonadota</taxon>
        <taxon>Alphaproteobacteria</taxon>
        <taxon>Hyphomicrobiales</taxon>
        <taxon>Rhizobiaceae</taxon>
        <taxon>Rhizobium/Agrobacterium group</taxon>
        <taxon>Rhizobium</taxon>
    </lineage>
</organism>
<accession>A0A2K9Z4Q4</accession>
<dbReference type="AlphaFoldDB" id="A0A2K9Z4Q4"/>